<evidence type="ECO:0000256" key="6">
    <source>
        <dbReference type="ARBA" id="ARBA00023274"/>
    </source>
</evidence>
<accession>A0AA38SCT6</accession>
<evidence type="ECO:0000256" key="2">
    <source>
        <dbReference type="ARBA" id="ARBA00010152"/>
    </source>
</evidence>
<comment type="caution">
    <text evidence="7">The sequence shown here is derived from an EMBL/GenBank/DDBJ whole genome shotgun (WGS) entry which is preliminary data.</text>
</comment>
<dbReference type="GO" id="GO:0006412">
    <property type="term" value="P:translation"/>
    <property type="evidence" value="ECO:0007669"/>
    <property type="project" value="TreeGrafter"/>
</dbReference>
<evidence type="ECO:0000256" key="1">
    <source>
        <dbReference type="ARBA" id="ARBA00004173"/>
    </source>
</evidence>
<evidence type="ECO:0000256" key="3">
    <source>
        <dbReference type="ARBA" id="ARBA00022946"/>
    </source>
</evidence>
<dbReference type="PANTHER" id="PTHR21338:SF0">
    <property type="entry name" value="LARGE RIBOSOMAL SUBUNIT PROTEIN ML41"/>
    <property type="match status" value="1"/>
</dbReference>
<sequence>MRATQQLLGKYRHLRLTTKDVNKGFYKGNRTGTVGRHTKHGGFIVDYSRVRTYVVPQGLKDFKLTPFVSLNMDKTFGQYETKAGPRDPALYLSRWKRENAVD</sequence>
<dbReference type="AlphaFoldDB" id="A0AA38SCT6"/>
<keyword evidence="8" id="KW-1185">Reference proteome</keyword>
<keyword evidence="6" id="KW-0687">Ribonucleoprotein</keyword>
<evidence type="ECO:0000313" key="7">
    <source>
        <dbReference type="EMBL" id="KAJ9162361.1"/>
    </source>
</evidence>
<dbReference type="Proteomes" id="UP001174691">
    <property type="component" value="Unassembled WGS sequence"/>
</dbReference>
<dbReference type="InterPro" id="IPR019189">
    <property type="entry name" value="Ribosomal_mL41"/>
</dbReference>
<gene>
    <name evidence="7" type="ORF">NKR19_g1321</name>
</gene>
<dbReference type="GO" id="GO:0005762">
    <property type="term" value="C:mitochondrial large ribosomal subunit"/>
    <property type="evidence" value="ECO:0007669"/>
    <property type="project" value="InterPro"/>
</dbReference>
<protein>
    <submittedName>
        <fullName evidence="7">Uncharacterized protein</fullName>
    </submittedName>
</protein>
<comment type="subcellular location">
    <subcellularLocation>
        <location evidence="1">Mitochondrion</location>
    </subcellularLocation>
</comment>
<proteinExistence type="inferred from homology"/>
<evidence type="ECO:0000256" key="5">
    <source>
        <dbReference type="ARBA" id="ARBA00023128"/>
    </source>
</evidence>
<evidence type="ECO:0000256" key="4">
    <source>
        <dbReference type="ARBA" id="ARBA00022980"/>
    </source>
</evidence>
<keyword evidence="4" id="KW-0689">Ribosomal protein</keyword>
<evidence type="ECO:0000313" key="8">
    <source>
        <dbReference type="Proteomes" id="UP001174691"/>
    </source>
</evidence>
<reference evidence="7" key="1">
    <citation type="submission" date="2022-07" db="EMBL/GenBank/DDBJ databases">
        <title>Fungi with potential for degradation of polypropylene.</title>
        <authorList>
            <person name="Gostincar C."/>
        </authorList>
    </citation>
    <scope>NUCLEOTIDE SEQUENCE</scope>
    <source>
        <strain evidence="7">EXF-13287</strain>
    </source>
</reference>
<keyword evidence="5" id="KW-0496">Mitochondrion</keyword>
<dbReference type="Pfam" id="PF09809">
    <property type="entry name" value="MRP-L27"/>
    <property type="match status" value="1"/>
</dbReference>
<keyword evidence="3" id="KW-0809">Transit peptide</keyword>
<dbReference type="GO" id="GO:0003735">
    <property type="term" value="F:structural constituent of ribosome"/>
    <property type="evidence" value="ECO:0007669"/>
    <property type="project" value="InterPro"/>
</dbReference>
<dbReference type="EMBL" id="JANBVN010000012">
    <property type="protein sequence ID" value="KAJ9162361.1"/>
    <property type="molecule type" value="Genomic_DNA"/>
</dbReference>
<organism evidence="7 8">
    <name type="scientific">Coniochaeta hoffmannii</name>
    <dbReference type="NCBI Taxonomy" id="91930"/>
    <lineage>
        <taxon>Eukaryota</taxon>
        <taxon>Fungi</taxon>
        <taxon>Dikarya</taxon>
        <taxon>Ascomycota</taxon>
        <taxon>Pezizomycotina</taxon>
        <taxon>Sordariomycetes</taxon>
        <taxon>Sordariomycetidae</taxon>
        <taxon>Coniochaetales</taxon>
        <taxon>Coniochaetaceae</taxon>
        <taxon>Coniochaeta</taxon>
    </lineage>
</organism>
<name>A0AA38SCT6_9PEZI</name>
<dbReference type="PANTHER" id="PTHR21338">
    <property type="entry name" value="MITOCHONDRIAL RIBOSOMAL PROTEIN L41"/>
    <property type="match status" value="1"/>
</dbReference>
<comment type="similarity">
    <text evidence="2">Belongs to the mitochondrion-specific ribosomal protein mL41 family.</text>
</comment>